<evidence type="ECO:0000256" key="1">
    <source>
        <dbReference type="SAM" id="SignalP"/>
    </source>
</evidence>
<sequence length="111" mass="12484">MAKNINSVSFTVLLIVFFMATTEIIKSNAEPRCFTFLDECGPDPFLDTNLDCTACCRSTYPGQKVCKGVVEGSEQHCHCYQRSKKDFFCFQIKQQGKSLSLLLPLTAKLML</sequence>
<feature type="signal peptide" evidence="1">
    <location>
        <begin position="1"/>
        <end position="29"/>
    </location>
</feature>
<name>R0FSB9_9BRAS</name>
<organism evidence="2 3">
    <name type="scientific">Capsella rubella</name>
    <dbReference type="NCBI Taxonomy" id="81985"/>
    <lineage>
        <taxon>Eukaryota</taxon>
        <taxon>Viridiplantae</taxon>
        <taxon>Streptophyta</taxon>
        <taxon>Embryophyta</taxon>
        <taxon>Tracheophyta</taxon>
        <taxon>Spermatophyta</taxon>
        <taxon>Magnoliopsida</taxon>
        <taxon>eudicotyledons</taxon>
        <taxon>Gunneridae</taxon>
        <taxon>Pentapetalae</taxon>
        <taxon>rosids</taxon>
        <taxon>malvids</taxon>
        <taxon>Brassicales</taxon>
        <taxon>Brassicaceae</taxon>
        <taxon>Camelineae</taxon>
        <taxon>Capsella</taxon>
    </lineage>
</organism>
<dbReference type="EMBL" id="KB870809">
    <property type="protein sequence ID" value="EOA25311.1"/>
    <property type="molecule type" value="Genomic_DNA"/>
</dbReference>
<feature type="non-terminal residue" evidence="2">
    <location>
        <position position="111"/>
    </location>
</feature>
<dbReference type="Proteomes" id="UP000029121">
    <property type="component" value="Unassembled WGS sequence"/>
</dbReference>
<feature type="chain" id="PRO_5004350324" description="Embryo surrounding factor 1 brassicaceae domain-containing protein" evidence="1">
    <location>
        <begin position="30"/>
        <end position="111"/>
    </location>
</feature>
<evidence type="ECO:0008006" key="4">
    <source>
        <dbReference type="Google" id="ProtNLM"/>
    </source>
</evidence>
<evidence type="ECO:0000313" key="2">
    <source>
        <dbReference type="EMBL" id="EOA25311.1"/>
    </source>
</evidence>
<dbReference type="OrthoDB" id="1052466at2759"/>
<reference evidence="3" key="1">
    <citation type="journal article" date="2013" name="Nat. Genet.">
        <title>The Capsella rubella genome and the genomic consequences of rapid mating system evolution.</title>
        <authorList>
            <person name="Slotte T."/>
            <person name="Hazzouri K.M."/>
            <person name="Agren J.A."/>
            <person name="Koenig D."/>
            <person name="Maumus F."/>
            <person name="Guo Y.L."/>
            <person name="Steige K."/>
            <person name="Platts A.E."/>
            <person name="Escobar J.S."/>
            <person name="Newman L.K."/>
            <person name="Wang W."/>
            <person name="Mandakova T."/>
            <person name="Vello E."/>
            <person name="Smith L.M."/>
            <person name="Henz S.R."/>
            <person name="Steffen J."/>
            <person name="Takuno S."/>
            <person name="Brandvain Y."/>
            <person name="Coop G."/>
            <person name="Andolfatto P."/>
            <person name="Hu T.T."/>
            <person name="Blanchette M."/>
            <person name="Clark R.M."/>
            <person name="Quesneville H."/>
            <person name="Nordborg M."/>
            <person name="Gaut B.S."/>
            <person name="Lysak M.A."/>
            <person name="Jenkins J."/>
            <person name="Grimwood J."/>
            <person name="Chapman J."/>
            <person name="Prochnik S."/>
            <person name="Shu S."/>
            <person name="Rokhsar D."/>
            <person name="Schmutz J."/>
            <person name="Weigel D."/>
            <person name="Wright S.I."/>
        </authorList>
    </citation>
    <scope>NUCLEOTIDE SEQUENCE [LARGE SCALE GENOMIC DNA]</scope>
    <source>
        <strain evidence="3">cv. Monte Gargano</strain>
    </source>
</reference>
<keyword evidence="3" id="KW-1185">Reference proteome</keyword>
<dbReference type="KEGG" id="crb:17885060"/>
<gene>
    <name evidence="2" type="ORF">CARUB_v10018627mg</name>
</gene>
<dbReference type="eggNOG" id="KOG1075">
    <property type="taxonomic scope" value="Eukaryota"/>
</dbReference>
<dbReference type="AlphaFoldDB" id="R0FSB9"/>
<accession>R0FSB9</accession>
<proteinExistence type="predicted"/>
<protein>
    <recommendedName>
        <fullName evidence="4">Embryo surrounding factor 1 brassicaceae domain-containing protein</fullName>
    </recommendedName>
</protein>
<keyword evidence="1" id="KW-0732">Signal</keyword>
<evidence type="ECO:0000313" key="3">
    <source>
        <dbReference type="Proteomes" id="UP000029121"/>
    </source>
</evidence>
<dbReference type="STRING" id="81985.R0FSB9"/>